<accession>A0A0D0BWH7</accession>
<proteinExistence type="predicted"/>
<evidence type="ECO:0000256" key="1">
    <source>
        <dbReference type="SAM" id="SignalP"/>
    </source>
</evidence>
<dbReference type="EMBL" id="KN834821">
    <property type="protein sequence ID" value="KIK54014.1"/>
    <property type="molecule type" value="Genomic_DNA"/>
</dbReference>
<evidence type="ECO:0000313" key="2">
    <source>
        <dbReference type="EMBL" id="KIK54014.1"/>
    </source>
</evidence>
<dbReference type="OrthoDB" id="5231894at2759"/>
<dbReference type="Proteomes" id="UP000053593">
    <property type="component" value="Unassembled WGS sequence"/>
</dbReference>
<name>A0A0D0BWH7_9AGAR</name>
<keyword evidence="3" id="KW-1185">Reference proteome</keyword>
<feature type="signal peptide" evidence="1">
    <location>
        <begin position="1"/>
        <end position="26"/>
    </location>
</feature>
<evidence type="ECO:0000313" key="3">
    <source>
        <dbReference type="Proteomes" id="UP000053593"/>
    </source>
</evidence>
<gene>
    <name evidence="2" type="ORF">GYMLUDRAFT_249909</name>
</gene>
<dbReference type="AlphaFoldDB" id="A0A0D0BWH7"/>
<sequence length="198" mass="20781">MFTFTPISKIITLVLGIALSFSQAASSPVRPNVQINTPTFTQVYDITADLISESTIAGPFGGRIMHGFLGGNVTDSNTGALVGHVISGLGGDFGVVSSVNAKLYTDLSLIVQWVDDKKFAFLKLDGIGSVENNRAAATSYARMETDSLSRQNLVNSSLLMGMAIPTATSPNATAGYFKLFAKSNPDSVFTGYGSPGVL</sequence>
<feature type="chain" id="PRO_5002224877" evidence="1">
    <location>
        <begin position="27"/>
        <end position="198"/>
    </location>
</feature>
<reference evidence="2 3" key="1">
    <citation type="submission" date="2014-04" db="EMBL/GenBank/DDBJ databases">
        <title>Evolutionary Origins and Diversification of the Mycorrhizal Mutualists.</title>
        <authorList>
            <consortium name="DOE Joint Genome Institute"/>
            <consortium name="Mycorrhizal Genomics Consortium"/>
            <person name="Kohler A."/>
            <person name="Kuo A."/>
            <person name="Nagy L.G."/>
            <person name="Floudas D."/>
            <person name="Copeland A."/>
            <person name="Barry K.W."/>
            <person name="Cichocki N."/>
            <person name="Veneault-Fourrey C."/>
            <person name="LaButti K."/>
            <person name="Lindquist E.A."/>
            <person name="Lipzen A."/>
            <person name="Lundell T."/>
            <person name="Morin E."/>
            <person name="Murat C."/>
            <person name="Riley R."/>
            <person name="Ohm R."/>
            <person name="Sun H."/>
            <person name="Tunlid A."/>
            <person name="Henrissat B."/>
            <person name="Grigoriev I.V."/>
            <person name="Hibbett D.S."/>
            <person name="Martin F."/>
        </authorList>
    </citation>
    <scope>NUCLEOTIDE SEQUENCE [LARGE SCALE GENOMIC DNA]</scope>
    <source>
        <strain evidence="2 3">FD-317 M1</strain>
    </source>
</reference>
<organism evidence="2 3">
    <name type="scientific">Collybiopsis luxurians FD-317 M1</name>
    <dbReference type="NCBI Taxonomy" id="944289"/>
    <lineage>
        <taxon>Eukaryota</taxon>
        <taxon>Fungi</taxon>
        <taxon>Dikarya</taxon>
        <taxon>Basidiomycota</taxon>
        <taxon>Agaricomycotina</taxon>
        <taxon>Agaricomycetes</taxon>
        <taxon>Agaricomycetidae</taxon>
        <taxon>Agaricales</taxon>
        <taxon>Marasmiineae</taxon>
        <taxon>Omphalotaceae</taxon>
        <taxon>Collybiopsis</taxon>
        <taxon>Collybiopsis luxurians</taxon>
    </lineage>
</organism>
<protein>
    <submittedName>
        <fullName evidence="2">Uncharacterized protein</fullName>
    </submittedName>
</protein>
<keyword evidence="1" id="KW-0732">Signal</keyword>
<dbReference type="HOGENOM" id="CLU_119635_0_0_1"/>